<organism evidence="1 2">
    <name type="scientific">Panaeolus cyanescens</name>
    <dbReference type="NCBI Taxonomy" id="181874"/>
    <lineage>
        <taxon>Eukaryota</taxon>
        <taxon>Fungi</taxon>
        <taxon>Dikarya</taxon>
        <taxon>Basidiomycota</taxon>
        <taxon>Agaricomycotina</taxon>
        <taxon>Agaricomycetes</taxon>
        <taxon>Agaricomycetidae</taxon>
        <taxon>Agaricales</taxon>
        <taxon>Agaricineae</taxon>
        <taxon>Galeropsidaceae</taxon>
        <taxon>Panaeolus</taxon>
    </lineage>
</organism>
<reference evidence="1 2" key="1">
    <citation type="journal article" date="2018" name="Evol. Lett.">
        <title>Horizontal gene cluster transfer increased hallucinogenic mushroom diversity.</title>
        <authorList>
            <person name="Reynolds H.T."/>
            <person name="Vijayakumar V."/>
            <person name="Gluck-Thaler E."/>
            <person name="Korotkin H.B."/>
            <person name="Matheny P.B."/>
            <person name="Slot J.C."/>
        </authorList>
    </citation>
    <scope>NUCLEOTIDE SEQUENCE [LARGE SCALE GENOMIC DNA]</scope>
    <source>
        <strain evidence="1 2">2629</strain>
    </source>
</reference>
<dbReference type="InParanoid" id="A0A409YEV2"/>
<keyword evidence="2" id="KW-1185">Reference proteome</keyword>
<evidence type="ECO:0000313" key="1">
    <source>
        <dbReference type="EMBL" id="PPR01521.1"/>
    </source>
</evidence>
<dbReference type="InterPro" id="IPR036047">
    <property type="entry name" value="F-box-like_dom_sf"/>
</dbReference>
<evidence type="ECO:0000313" key="2">
    <source>
        <dbReference type="Proteomes" id="UP000284842"/>
    </source>
</evidence>
<protein>
    <recommendedName>
        <fullName evidence="3">F-box domain-containing protein</fullName>
    </recommendedName>
</protein>
<dbReference type="SUPFAM" id="SSF81383">
    <property type="entry name" value="F-box domain"/>
    <property type="match status" value="1"/>
</dbReference>
<comment type="caution">
    <text evidence="1">The sequence shown here is derived from an EMBL/GenBank/DDBJ whole genome shotgun (WGS) entry which is preliminary data.</text>
</comment>
<dbReference type="AlphaFoldDB" id="A0A409YEV2"/>
<sequence length="511" mass="57893">MEMIDEMPSRQSAGNIIEDKTVGALVVHDKDFMDSSNSKRATFSDMPAELIGEVLLYLASGKGRSPTSTKGRYSLPYDDVLAASATSKLLRDIARSTRKLWARVLSFRRSEASIRQCLDLSYPLPLRRVSMPHFACHSRYCIEGRSPSRNNPLWGPWALLLEQDILTTRCSSLKLGVDFCMWIWLNRRLGSHFENLQELDISFTLGAVIEWHPEYSAAFPPISFSKKVIFSRLEKLTLRGGFFAMNPSSYPSLKSLTVEMAPEETRGHRGFGYGRWSSVRYRNWRASTWRQLLASLPTLEAVSLTNVIRTDDTLPSAPPLEPVCLSNIKSLKIKDAHACIARFFESLTLSPTCALYISSTVSMSDLAGPHPLDERVVTLLRDRYSSPLETSCFGKIGRCILQERPVGKREPGLVPCVWDLEVGNVRELKTHVPMTPLSLKFTFAFPRPDGRWKKRAFFLLNQLLVDALATPLQETQHINVMLNIREVQKGFHKDREYKYLTKFVKGLAEVV</sequence>
<evidence type="ECO:0008006" key="3">
    <source>
        <dbReference type="Google" id="ProtNLM"/>
    </source>
</evidence>
<dbReference type="EMBL" id="NHTK01001244">
    <property type="protein sequence ID" value="PPR01521.1"/>
    <property type="molecule type" value="Genomic_DNA"/>
</dbReference>
<dbReference type="OrthoDB" id="10557435at2759"/>
<accession>A0A409YEV2</accession>
<dbReference type="Proteomes" id="UP000284842">
    <property type="component" value="Unassembled WGS sequence"/>
</dbReference>
<proteinExistence type="predicted"/>
<gene>
    <name evidence="1" type="ORF">CVT24_001890</name>
</gene>
<name>A0A409YEV2_9AGAR</name>